<keyword evidence="2" id="KW-1185">Reference proteome</keyword>
<reference evidence="2" key="1">
    <citation type="journal article" date="2017" name="bioRxiv">
        <title>Comparative analysis of the genomes of Stylophora pistillata and Acropora digitifera provides evidence for extensive differences between species of corals.</title>
        <authorList>
            <person name="Voolstra C.R."/>
            <person name="Li Y."/>
            <person name="Liew Y.J."/>
            <person name="Baumgarten S."/>
            <person name="Zoccola D."/>
            <person name="Flot J.-F."/>
            <person name="Tambutte S."/>
            <person name="Allemand D."/>
            <person name="Aranda M."/>
        </authorList>
    </citation>
    <scope>NUCLEOTIDE SEQUENCE [LARGE SCALE GENOMIC DNA]</scope>
</reference>
<protein>
    <submittedName>
        <fullName evidence="1">Uncharacterized protein</fullName>
    </submittedName>
</protein>
<comment type="caution">
    <text evidence="1">The sequence shown here is derived from an EMBL/GenBank/DDBJ whole genome shotgun (WGS) entry which is preliminary data.</text>
</comment>
<dbReference type="OrthoDB" id="6042561at2759"/>
<dbReference type="AlphaFoldDB" id="A0A2B4SDN1"/>
<name>A0A2B4SDN1_STYPI</name>
<organism evidence="1 2">
    <name type="scientific">Stylophora pistillata</name>
    <name type="common">Smooth cauliflower coral</name>
    <dbReference type="NCBI Taxonomy" id="50429"/>
    <lineage>
        <taxon>Eukaryota</taxon>
        <taxon>Metazoa</taxon>
        <taxon>Cnidaria</taxon>
        <taxon>Anthozoa</taxon>
        <taxon>Hexacorallia</taxon>
        <taxon>Scleractinia</taxon>
        <taxon>Astrocoeniina</taxon>
        <taxon>Pocilloporidae</taxon>
        <taxon>Stylophora</taxon>
    </lineage>
</organism>
<evidence type="ECO:0000313" key="2">
    <source>
        <dbReference type="Proteomes" id="UP000225706"/>
    </source>
</evidence>
<gene>
    <name evidence="1" type="ORF">AWC38_SpisGene8114</name>
</gene>
<dbReference type="EMBL" id="LSMT01000109">
    <property type="protein sequence ID" value="PFX27163.1"/>
    <property type="molecule type" value="Genomic_DNA"/>
</dbReference>
<accession>A0A2B4SDN1</accession>
<dbReference type="Proteomes" id="UP000225706">
    <property type="component" value="Unassembled WGS sequence"/>
</dbReference>
<evidence type="ECO:0000313" key="1">
    <source>
        <dbReference type="EMBL" id="PFX27163.1"/>
    </source>
</evidence>
<sequence length="342" mass="39001">MTKHCVSRVIRKKTVIRSKFTFLRQALNYTFYHLFAVKHIPLRTSTGTKAEVRIKKGAMSKTKIFLVGIVVYAEIVASCGGKGNKWDRLLVNFKKQTPLPRTEDQALKEGWRNDASCESKNPFYGNRYVKGNDISTRLLFDSAGNLAGIQGTITESDDLILSPTRPRPSAFVKDDHGHYLLTAYFTKKPKDICKKKPRSKNEDSLVIQTSDIRLCGKPQFMEIPLEEKKLDSRWVEGRCVSKMGVHYWYDISENMHCDQSYPVFLLYDQVTRRLKSFGWAALANLTSPLWEHPPIPSLSHFFKPPIPKCLMSREVISTQHVYLTDPTQLTCSNPAAGKRAII</sequence>
<proteinExistence type="predicted"/>